<dbReference type="AlphaFoldDB" id="A0A1B6M599"/>
<feature type="non-terminal residue" evidence="1">
    <location>
        <position position="1"/>
    </location>
</feature>
<protein>
    <submittedName>
        <fullName evidence="1">Uncharacterized protein</fullName>
    </submittedName>
</protein>
<gene>
    <name evidence="1" type="ORF">g.49936</name>
</gene>
<reference evidence="1" key="1">
    <citation type="submission" date="2015-11" db="EMBL/GenBank/DDBJ databases">
        <title>De novo transcriptome assembly of four potential Pierce s Disease insect vectors from Arizona vineyards.</title>
        <authorList>
            <person name="Tassone E.E."/>
        </authorList>
    </citation>
    <scope>NUCLEOTIDE SEQUENCE</scope>
</reference>
<dbReference type="EMBL" id="GEBQ01008886">
    <property type="protein sequence ID" value="JAT31091.1"/>
    <property type="molecule type" value="Transcribed_RNA"/>
</dbReference>
<name>A0A1B6M599_9HEMI</name>
<proteinExistence type="predicted"/>
<sequence length="194" mass="20830">LNYCKQNKENAKSKSQTNTSLRKSITFNGKDNVFSISLQVAKSKPTTTTLQDAGLIGGTNQTPTEKLSTPTLTEVSSQLTTPQATGITGGTSPTPTEKLLIAKKAGETTSQLTAVQAISQNDPLDEPTLDNYNSYTKNLVSQVNCLDFTTSDDEDFNIIVVEADVHHPTSTFKTNRVTACLKTASALNCKSPLK</sequence>
<organism evidence="1">
    <name type="scientific">Graphocephala atropunctata</name>
    <dbReference type="NCBI Taxonomy" id="36148"/>
    <lineage>
        <taxon>Eukaryota</taxon>
        <taxon>Metazoa</taxon>
        <taxon>Ecdysozoa</taxon>
        <taxon>Arthropoda</taxon>
        <taxon>Hexapoda</taxon>
        <taxon>Insecta</taxon>
        <taxon>Pterygota</taxon>
        <taxon>Neoptera</taxon>
        <taxon>Paraneoptera</taxon>
        <taxon>Hemiptera</taxon>
        <taxon>Auchenorrhyncha</taxon>
        <taxon>Membracoidea</taxon>
        <taxon>Cicadellidae</taxon>
        <taxon>Cicadellinae</taxon>
        <taxon>Cicadellini</taxon>
        <taxon>Graphocephala</taxon>
    </lineage>
</organism>
<evidence type="ECO:0000313" key="1">
    <source>
        <dbReference type="EMBL" id="JAT31091.1"/>
    </source>
</evidence>
<accession>A0A1B6M599</accession>